<proteinExistence type="inferred from homology"/>
<keyword evidence="4 5" id="KW-0249">Electron transport</keyword>
<dbReference type="InterPro" id="IPR002109">
    <property type="entry name" value="Glutaredoxin"/>
</dbReference>
<dbReference type="SUPFAM" id="SSF52833">
    <property type="entry name" value="Thioredoxin-like"/>
    <property type="match status" value="1"/>
</dbReference>
<dbReference type="Gene3D" id="3.40.30.10">
    <property type="entry name" value="Glutaredoxin"/>
    <property type="match status" value="1"/>
</dbReference>
<comment type="similarity">
    <text evidence="2 5">Belongs to the glutaredoxin family.</text>
</comment>
<evidence type="ECO:0000313" key="8">
    <source>
        <dbReference type="Proteomes" id="UP000194420"/>
    </source>
</evidence>
<evidence type="ECO:0000256" key="4">
    <source>
        <dbReference type="ARBA" id="ARBA00022982"/>
    </source>
</evidence>
<sequence length="106" mass="11773">MVFQDIRLRELSNNRQGSTMSTPVIDIYTKFGCGFCYRAKSLLDSKGAEYNEFDITMGGPKREEMLERAPNARTVPQIFIGDTYVGGSDELAALERDGKLDTLLAG</sequence>
<dbReference type="PROSITE" id="PS51354">
    <property type="entry name" value="GLUTAREDOXIN_2"/>
    <property type="match status" value="1"/>
</dbReference>
<comment type="function">
    <text evidence="1 5">Has a glutathione-disulfide oxidoreductase activity in the presence of NADPH and glutathione reductase. Reduces low molecular weight disulfides and proteins.</text>
</comment>
<name>A0A1Y6FHV0_9SPHN</name>
<dbReference type="EMBL" id="FXWG01000003">
    <property type="protein sequence ID" value="SMQ74578.1"/>
    <property type="molecule type" value="Genomic_DNA"/>
</dbReference>
<dbReference type="InterPro" id="IPR014025">
    <property type="entry name" value="Glutaredoxin_subgr"/>
</dbReference>
<evidence type="ECO:0000256" key="5">
    <source>
        <dbReference type="RuleBase" id="RU364065"/>
    </source>
</evidence>
<keyword evidence="5" id="KW-0676">Redox-active center</keyword>
<dbReference type="GO" id="GO:0034599">
    <property type="term" value="P:cellular response to oxidative stress"/>
    <property type="evidence" value="ECO:0007669"/>
    <property type="project" value="TreeGrafter"/>
</dbReference>
<evidence type="ECO:0000256" key="3">
    <source>
        <dbReference type="ARBA" id="ARBA00022448"/>
    </source>
</evidence>
<evidence type="ECO:0000313" key="7">
    <source>
        <dbReference type="EMBL" id="SMQ74578.1"/>
    </source>
</evidence>
<dbReference type="GO" id="GO:0015038">
    <property type="term" value="F:glutathione disulfide oxidoreductase activity"/>
    <property type="evidence" value="ECO:0007669"/>
    <property type="project" value="UniProtKB-UniRule"/>
</dbReference>
<dbReference type="PRINTS" id="PR00160">
    <property type="entry name" value="GLUTAREDOXIN"/>
</dbReference>
<dbReference type="GO" id="GO:0005737">
    <property type="term" value="C:cytoplasm"/>
    <property type="evidence" value="ECO:0007669"/>
    <property type="project" value="TreeGrafter"/>
</dbReference>
<evidence type="ECO:0000259" key="6">
    <source>
        <dbReference type="Pfam" id="PF00462"/>
    </source>
</evidence>
<reference evidence="8" key="1">
    <citation type="submission" date="2017-04" db="EMBL/GenBank/DDBJ databases">
        <authorList>
            <person name="Varghese N."/>
            <person name="Submissions S."/>
        </authorList>
    </citation>
    <scope>NUCLEOTIDE SEQUENCE [LARGE SCALE GENOMIC DNA]</scope>
</reference>
<dbReference type="Pfam" id="PF00462">
    <property type="entry name" value="Glutaredoxin"/>
    <property type="match status" value="1"/>
</dbReference>
<organism evidence="7 8">
    <name type="scientific">Altererythrobacter xiamenensis</name>
    <dbReference type="NCBI Taxonomy" id="1316679"/>
    <lineage>
        <taxon>Bacteria</taxon>
        <taxon>Pseudomonadati</taxon>
        <taxon>Pseudomonadota</taxon>
        <taxon>Alphaproteobacteria</taxon>
        <taxon>Sphingomonadales</taxon>
        <taxon>Erythrobacteraceae</taxon>
        <taxon>Altererythrobacter</taxon>
    </lineage>
</organism>
<keyword evidence="3 5" id="KW-0813">Transport</keyword>
<dbReference type="AlphaFoldDB" id="A0A1Y6FHV0"/>
<protein>
    <recommendedName>
        <fullName evidence="5">Glutaredoxin</fullName>
    </recommendedName>
</protein>
<feature type="domain" description="Glutaredoxin" evidence="6">
    <location>
        <begin position="26"/>
        <end position="85"/>
    </location>
</feature>
<keyword evidence="5" id="KW-0963">Cytoplasm</keyword>
<dbReference type="InterPro" id="IPR011900">
    <property type="entry name" value="GRX_bact"/>
</dbReference>
<evidence type="ECO:0000256" key="2">
    <source>
        <dbReference type="ARBA" id="ARBA00007787"/>
    </source>
</evidence>
<keyword evidence="8" id="KW-1185">Reference proteome</keyword>
<accession>A0A1Y6FHV0</accession>
<dbReference type="PANTHER" id="PTHR45694:SF18">
    <property type="entry name" value="GLUTAREDOXIN-1-RELATED"/>
    <property type="match status" value="1"/>
</dbReference>
<dbReference type="NCBIfam" id="TIGR02181">
    <property type="entry name" value="GRX_bact"/>
    <property type="match status" value="1"/>
</dbReference>
<dbReference type="InterPro" id="IPR036249">
    <property type="entry name" value="Thioredoxin-like_sf"/>
</dbReference>
<dbReference type="Proteomes" id="UP000194420">
    <property type="component" value="Unassembled WGS sequence"/>
</dbReference>
<gene>
    <name evidence="7" type="ORF">SAMN06297468_2775</name>
</gene>
<dbReference type="CDD" id="cd03418">
    <property type="entry name" value="GRX_GRXb_1_3_like"/>
    <property type="match status" value="1"/>
</dbReference>
<evidence type="ECO:0000256" key="1">
    <source>
        <dbReference type="ARBA" id="ARBA00002549"/>
    </source>
</evidence>
<dbReference type="GO" id="GO:0045454">
    <property type="term" value="P:cell redox homeostasis"/>
    <property type="evidence" value="ECO:0007669"/>
    <property type="project" value="InterPro"/>
</dbReference>
<dbReference type="PANTHER" id="PTHR45694">
    <property type="entry name" value="GLUTAREDOXIN 2"/>
    <property type="match status" value="1"/>
</dbReference>